<reference evidence="3 4" key="1">
    <citation type="submission" date="2016-03" db="EMBL/GenBank/DDBJ databases">
        <title>Acetic acid bacteria sequencing.</title>
        <authorList>
            <person name="Brandt J."/>
            <person name="Jakob F."/>
            <person name="Vogel R.F."/>
        </authorList>
    </citation>
    <scope>NUCLEOTIDE SEQUENCE [LARGE SCALE GENOMIC DNA]</scope>
    <source>
        <strain evidence="3 4">NBRC 101099</strain>
    </source>
</reference>
<proteinExistence type="predicted"/>
<organism evidence="3 4">
    <name type="scientific">Neoasaia chiangmaiensis</name>
    <dbReference type="NCBI Taxonomy" id="320497"/>
    <lineage>
        <taxon>Bacteria</taxon>
        <taxon>Pseudomonadati</taxon>
        <taxon>Pseudomonadota</taxon>
        <taxon>Alphaproteobacteria</taxon>
        <taxon>Acetobacterales</taxon>
        <taxon>Acetobacteraceae</taxon>
        <taxon>Neoasaia</taxon>
    </lineage>
</organism>
<dbReference type="InterPro" id="IPR007343">
    <property type="entry name" value="Uncharacterised_pept_Zn_put"/>
</dbReference>
<evidence type="ECO:0000313" key="3">
    <source>
        <dbReference type="EMBL" id="AQS87642.1"/>
    </source>
</evidence>
<name>A0A1U9KPB2_9PROT</name>
<evidence type="ECO:0000313" key="4">
    <source>
        <dbReference type="Proteomes" id="UP000188604"/>
    </source>
</evidence>
<dbReference type="AlphaFoldDB" id="A0A1U9KPB2"/>
<evidence type="ECO:0000256" key="2">
    <source>
        <dbReference type="SAM" id="Phobius"/>
    </source>
</evidence>
<dbReference type="Proteomes" id="UP000188604">
    <property type="component" value="Chromosome"/>
</dbReference>
<evidence type="ECO:0000256" key="1">
    <source>
        <dbReference type="SAM" id="MobiDB-lite"/>
    </source>
</evidence>
<dbReference type="KEGG" id="nch:A0U93_06500"/>
<dbReference type="Pfam" id="PF04228">
    <property type="entry name" value="Zn_peptidase"/>
    <property type="match status" value="1"/>
</dbReference>
<feature type="compositionally biased region" description="Low complexity" evidence="1">
    <location>
        <begin position="1"/>
        <end position="15"/>
    </location>
</feature>
<keyword evidence="2" id="KW-1133">Transmembrane helix</keyword>
<feature type="transmembrane region" description="Helical" evidence="2">
    <location>
        <begin position="32"/>
        <end position="49"/>
    </location>
</feature>
<feature type="region of interest" description="Disordered" evidence="1">
    <location>
        <begin position="1"/>
        <end position="25"/>
    </location>
</feature>
<sequence length="84" mass="8659">MSGSNNPNRNLSNNNATGGGTMSTLGNARGRIGIVGIIIVVLLALWFGVSPMQALNLFGGSQTTTTTQTTANPNQPDTTTQAPR</sequence>
<dbReference type="EMBL" id="CP014691">
    <property type="protein sequence ID" value="AQS87642.1"/>
    <property type="molecule type" value="Genomic_DNA"/>
</dbReference>
<keyword evidence="4" id="KW-1185">Reference proteome</keyword>
<protein>
    <submittedName>
        <fullName evidence="3">Uncharacterized protein</fullName>
    </submittedName>
</protein>
<keyword evidence="2" id="KW-0812">Transmembrane</keyword>
<dbReference type="RefSeq" id="WP_077806632.1">
    <property type="nucleotide sequence ID" value="NZ_BJXS01000002.1"/>
</dbReference>
<accession>A0A1U9KPB2</accession>
<keyword evidence="2" id="KW-0472">Membrane</keyword>
<feature type="region of interest" description="Disordered" evidence="1">
    <location>
        <begin position="62"/>
        <end position="84"/>
    </location>
</feature>
<gene>
    <name evidence="3" type="ORF">A0U93_06500</name>
</gene>